<dbReference type="InterPro" id="IPR004636">
    <property type="entry name" value="AcOrn/SuccOrn_fam"/>
</dbReference>
<dbReference type="STRING" id="522306.CAP2UW1_3085"/>
<comment type="miscellaneous">
    <text evidence="8">May also have succinyldiaminopimelate aminotransferase activity, thus carrying out the corresponding step in lysine biosynthesis.</text>
</comment>
<comment type="subunit">
    <text evidence="8">Homodimer.</text>
</comment>
<keyword evidence="4 8" id="KW-0028">Amino-acid biosynthesis</keyword>
<name>C7RUW3_ACCRE</name>
<feature type="binding site" evidence="8">
    <location>
        <position position="271"/>
    </location>
    <ligand>
        <name>N(2)-acetyl-L-ornithine</name>
        <dbReference type="ChEBI" id="CHEBI:57805"/>
    </ligand>
</feature>
<dbReference type="HAMAP" id="MF_01107">
    <property type="entry name" value="ArgD_aminotrans_3"/>
    <property type="match status" value="1"/>
</dbReference>
<keyword evidence="3 8" id="KW-0032">Aminotransferase</keyword>
<gene>
    <name evidence="8" type="primary">argD</name>
    <name evidence="9" type="ordered locus">CAP2UW1_3085</name>
</gene>
<comment type="caution">
    <text evidence="8">Lacks conserved residue(s) required for the propagation of feature annotation.</text>
</comment>
<dbReference type="GO" id="GO:0006526">
    <property type="term" value="P:L-arginine biosynthetic process"/>
    <property type="evidence" value="ECO:0007669"/>
    <property type="project" value="UniProtKB-UniRule"/>
</dbReference>
<keyword evidence="5 8" id="KW-0808">Transferase</keyword>
<dbReference type="InterPro" id="IPR049704">
    <property type="entry name" value="Aminotrans_3_PPA_site"/>
</dbReference>
<evidence type="ECO:0000256" key="5">
    <source>
        <dbReference type="ARBA" id="ARBA00022679"/>
    </source>
</evidence>
<evidence type="ECO:0000256" key="8">
    <source>
        <dbReference type="HAMAP-Rule" id="MF_01107"/>
    </source>
</evidence>
<dbReference type="GO" id="GO:0030170">
    <property type="term" value="F:pyridoxal phosphate binding"/>
    <property type="evidence" value="ECO:0007669"/>
    <property type="project" value="InterPro"/>
</dbReference>
<comment type="cofactor">
    <cofactor evidence="8">
        <name>pyridoxal 5'-phosphate</name>
        <dbReference type="ChEBI" id="CHEBI:597326"/>
    </cofactor>
    <text evidence="8">Binds 1 pyridoxal phosphate per subunit.</text>
</comment>
<evidence type="ECO:0000256" key="7">
    <source>
        <dbReference type="ARBA" id="ARBA00049111"/>
    </source>
</evidence>
<feature type="binding site" evidence="8">
    <location>
        <position position="127"/>
    </location>
    <ligand>
        <name>pyridoxal 5'-phosphate</name>
        <dbReference type="ChEBI" id="CHEBI:597326"/>
    </ligand>
</feature>
<dbReference type="GO" id="GO:0045303">
    <property type="term" value="F:diaminobutyrate-2-oxoglutarate transaminase activity"/>
    <property type="evidence" value="ECO:0007669"/>
    <property type="project" value="UniProtKB-EC"/>
</dbReference>
<dbReference type="InterPro" id="IPR015424">
    <property type="entry name" value="PyrdxlP-dep_Trfase"/>
</dbReference>
<dbReference type="PROSITE" id="PS00600">
    <property type="entry name" value="AA_TRANSFER_CLASS_3"/>
    <property type="match status" value="1"/>
</dbReference>
<dbReference type="Gene3D" id="3.40.640.10">
    <property type="entry name" value="Type I PLP-dependent aspartate aminotransferase-like (Major domain)"/>
    <property type="match status" value="1"/>
</dbReference>
<comment type="pathway">
    <text evidence="8">Amino-acid biosynthesis; L-arginine biosynthesis; N(2)-acetyl-L-ornithine from L-glutamate: step 4/4.</text>
</comment>
<accession>C7RUW3</accession>
<protein>
    <recommendedName>
        <fullName evidence="8">Acetylornithine aminotransferase</fullName>
        <shortName evidence="8">ACOAT</shortName>
        <ecNumber evidence="8">2.6.1.11</ecNumber>
    </recommendedName>
</protein>
<dbReference type="NCBIfam" id="TIGR00707">
    <property type="entry name" value="argD"/>
    <property type="match status" value="1"/>
</dbReference>
<sequence>MSHLMNTYARLPIAFSHGDGSWLTDTEGKCYLDALSGIAVNTLGHNHPDLVAAIAAQAGRLLHTSNLYRIPQQEQLADKLAALAGMDEVFFCNSGCEANEAAIKLARFYGHQQGIDSPAIVVMEKAFHGRTMATLSATGNRKAQAGFEPLVSGFARVRYNDLEAIKAVARNNKNVVAVMLEIVQGEGGVNIADVGFQRSLRALCDDRGWLLICDEVQCGTGRTGTWFAFQHAGIRPDVVTLAKGLGGGVPIGACLTAGKASRLFKPGNHGSTFGGNQLATTAALTTLAVIEKDGLLANAVAVGQLIRDGLAQALAGTQGLVDIRGQGLMIGIELDRACGELVTRGLEAGVLINVTADKVVRLLPPLTFSADEARELVARLAKLIGDFLAAR</sequence>
<dbReference type="GO" id="GO:0003992">
    <property type="term" value="F:N2-acetyl-L-ornithine:2-oxoglutarate 5-aminotransferase activity"/>
    <property type="evidence" value="ECO:0007669"/>
    <property type="project" value="UniProtKB-UniRule"/>
</dbReference>
<feature type="binding site" evidence="8">
    <location>
        <position position="272"/>
    </location>
    <ligand>
        <name>pyridoxal 5'-phosphate</name>
        <dbReference type="ChEBI" id="CHEBI:597326"/>
    </ligand>
</feature>
<comment type="subcellular location">
    <subcellularLocation>
        <location evidence="8">Cytoplasm</location>
    </subcellularLocation>
</comment>
<dbReference type="OrthoDB" id="3398487at2"/>
<feature type="modified residue" description="N6-(pyridoxal phosphate)lysine" evidence="8">
    <location>
        <position position="243"/>
    </location>
</feature>
<dbReference type="PANTHER" id="PTHR11986">
    <property type="entry name" value="AMINOTRANSFERASE CLASS III"/>
    <property type="match status" value="1"/>
</dbReference>
<dbReference type="Pfam" id="PF00202">
    <property type="entry name" value="Aminotran_3"/>
    <property type="match status" value="1"/>
</dbReference>
<dbReference type="InterPro" id="IPR015421">
    <property type="entry name" value="PyrdxlP-dep_Trfase_major"/>
</dbReference>
<comment type="catalytic activity">
    <reaction evidence="7">
        <text>L-2,4-diaminobutanoate + 2-oxoglutarate = L-aspartate 4-semialdehyde + L-glutamate</text>
        <dbReference type="Rhea" id="RHEA:11160"/>
        <dbReference type="ChEBI" id="CHEBI:16810"/>
        <dbReference type="ChEBI" id="CHEBI:29985"/>
        <dbReference type="ChEBI" id="CHEBI:58761"/>
        <dbReference type="ChEBI" id="CHEBI:537519"/>
        <dbReference type="EC" id="2.6.1.76"/>
    </reaction>
</comment>
<dbReference type="GO" id="GO:0005737">
    <property type="term" value="C:cytoplasm"/>
    <property type="evidence" value="ECO:0007669"/>
    <property type="project" value="UniProtKB-SubCell"/>
</dbReference>
<dbReference type="InterPro" id="IPR015422">
    <property type="entry name" value="PyrdxlP-dep_Trfase_small"/>
</dbReference>
<dbReference type="EC" id="2.6.1.11" evidence="8"/>
<evidence type="ECO:0000313" key="9">
    <source>
        <dbReference type="EMBL" id="ACV36358.1"/>
    </source>
</evidence>
<organism evidence="9">
    <name type="scientific">Accumulibacter regalis</name>
    <dbReference type="NCBI Taxonomy" id="522306"/>
    <lineage>
        <taxon>Bacteria</taxon>
        <taxon>Pseudomonadati</taxon>
        <taxon>Pseudomonadota</taxon>
        <taxon>Betaproteobacteria</taxon>
        <taxon>Candidatus Accumulibacter</taxon>
    </lineage>
</organism>
<dbReference type="HOGENOM" id="CLU_016922_10_1_4"/>
<dbReference type="UniPathway" id="UPA00068">
    <property type="reaction ID" value="UER00109"/>
</dbReference>
<dbReference type="NCBIfam" id="NF002325">
    <property type="entry name" value="PRK01278.1"/>
    <property type="match status" value="1"/>
</dbReference>
<dbReference type="GO" id="GO:0042802">
    <property type="term" value="F:identical protein binding"/>
    <property type="evidence" value="ECO:0007669"/>
    <property type="project" value="TreeGrafter"/>
</dbReference>
<dbReference type="InterPro" id="IPR005814">
    <property type="entry name" value="Aminotrans_3"/>
</dbReference>
<reference evidence="9" key="2">
    <citation type="submission" date="2009-09" db="EMBL/GenBank/DDBJ databases">
        <title>Complete sequence of chromosome of Candidatus Accumulibacter phosphatis clade IIA str. UW-1.</title>
        <authorList>
            <consortium name="US DOE Joint Genome Institute"/>
            <person name="Martin H.G."/>
            <person name="Ivanova N."/>
            <person name="Kunin V."/>
            <person name="Warnecke F."/>
            <person name="Barry K."/>
            <person name="He S."/>
            <person name="Salamov A."/>
            <person name="Szeto E."/>
            <person name="Dalin E."/>
            <person name="Pangilinan J.L."/>
            <person name="Lapidus A."/>
            <person name="Lowry S."/>
            <person name="Kyrpides N.C."/>
            <person name="McMahon K.D."/>
            <person name="Hugenholtz P."/>
        </authorList>
    </citation>
    <scope>NUCLEOTIDE SEQUENCE [LARGE SCALE GENOMIC DNA]</scope>
    <source>
        <strain evidence="9">UW-1</strain>
    </source>
</reference>
<dbReference type="AlphaFoldDB" id="C7RUW3"/>
<keyword evidence="6 8" id="KW-0663">Pyridoxal phosphate</keyword>
<keyword evidence="2 8" id="KW-0055">Arginine biosynthesis</keyword>
<dbReference type="EMBL" id="CP001715">
    <property type="protein sequence ID" value="ACV36358.1"/>
    <property type="molecule type" value="Genomic_DNA"/>
</dbReference>
<dbReference type="CDD" id="cd00610">
    <property type="entry name" value="OAT_like"/>
    <property type="match status" value="1"/>
</dbReference>
<dbReference type="eggNOG" id="COG4992">
    <property type="taxonomic scope" value="Bacteria"/>
</dbReference>
<comment type="pathway">
    <text evidence="1">Amine and polyamine biosynthesis; ectoine biosynthesis; L-ectoine from L-aspartate 4-semialdehyde: step 1/3.</text>
</comment>
<reference evidence="9" key="1">
    <citation type="submission" date="2009-08" db="EMBL/GenBank/DDBJ databases">
        <authorList>
            <consortium name="US DOE Joint Genome Institute"/>
            <person name="Lucas S."/>
            <person name="Copeland A."/>
            <person name="Lapidus A."/>
            <person name="Glavina del Rio T."/>
            <person name="Dalin E."/>
            <person name="Tice H."/>
            <person name="Bruce D."/>
            <person name="Barry K."/>
            <person name="Pitluck S."/>
            <person name="Lowry S."/>
            <person name="Larimer F."/>
            <person name="Land M."/>
            <person name="Hauser L."/>
            <person name="Kyrpides N."/>
            <person name="Ivanova N."/>
            <person name="McMahon K.D."/>
            <person name="Hugenholtz P."/>
        </authorList>
    </citation>
    <scope>NUCLEOTIDE SEQUENCE</scope>
    <source>
        <strain evidence="9">UW-1</strain>
    </source>
</reference>
<dbReference type="InterPro" id="IPR050103">
    <property type="entry name" value="Class-III_PLP-dep_AT"/>
</dbReference>
<evidence type="ECO:0000256" key="1">
    <source>
        <dbReference type="ARBA" id="ARBA00004946"/>
    </source>
</evidence>
<evidence type="ECO:0000256" key="2">
    <source>
        <dbReference type="ARBA" id="ARBA00022571"/>
    </source>
</evidence>
<dbReference type="PANTHER" id="PTHR11986:SF79">
    <property type="entry name" value="ACETYLORNITHINE AMINOTRANSFERASE, MITOCHONDRIAL"/>
    <property type="match status" value="1"/>
</dbReference>
<dbReference type="PIRSF" id="PIRSF000521">
    <property type="entry name" value="Transaminase_4ab_Lys_Orn"/>
    <property type="match status" value="1"/>
</dbReference>
<keyword evidence="8" id="KW-0963">Cytoplasm</keyword>
<dbReference type="Gene3D" id="3.90.1150.10">
    <property type="entry name" value="Aspartate Aminotransferase, domain 1"/>
    <property type="match status" value="1"/>
</dbReference>
<comment type="catalytic activity">
    <reaction evidence="8">
        <text>N(2)-acetyl-L-ornithine + 2-oxoglutarate = N-acetyl-L-glutamate 5-semialdehyde + L-glutamate</text>
        <dbReference type="Rhea" id="RHEA:18049"/>
        <dbReference type="ChEBI" id="CHEBI:16810"/>
        <dbReference type="ChEBI" id="CHEBI:29123"/>
        <dbReference type="ChEBI" id="CHEBI:29985"/>
        <dbReference type="ChEBI" id="CHEBI:57805"/>
        <dbReference type="EC" id="2.6.1.11"/>
    </reaction>
</comment>
<evidence type="ECO:0000256" key="6">
    <source>
        <dbReference type="ARBA" id="ARBA00022898"/>
    </source>
</evidence>
<comment type="similarity">
    <text evidence="8">Belongs to the class-III pyridoxal-phosphate-dependent aminotransferase family. ArgD subfamily.</text>
</comment>
<evidence type="ECO:0000256" key="4">
    <source>
        <dbReference type="ARBA" id="ARBA00022605"/>
    </source>
</evidence>
<dbReference type="KEGG" id="app:CAP2UW1_3085"/>
<feature type="binding site" evidence="8">
    <location>
        <begin position="214"/>
        <end position="217"/>
    </location>
    <ligand>
        <name>pyridoxal 5'-phosphate</name>
        <dbReference type="ChEBI" id="CHEBI:597326"/>
    </ligand>
</feature>
<dbReference type="SUPFAM" id="SSF53383">
    <property type="entry name" value="PLP-dependent transferases"/>
    <property type="match status" value="1"/>
</dbReference>
<feature type="binding site" evidence="8">
    <location>
        <position position="130"/>
    </location>
    <ligand>
        <name>N(2)-acetyl-L-ornithine</name>
        <dbReference type="ChEBI" id="CHEBI:57805"/>
    </ligand>
</feature>
<evidence type="ECO:0000256" key="3">
    <source>
        <dbReference type="ARBA" id="ARBA00022576"/>
    </source>
</evidence>
<dbReference type="FunFam" id="3.40.640.10:FF:000004">
    <property type="entry name" value="Acetylornithine aminotransferase"/>
    <property type="match status" value="1"/>
</dbReference>
<proteinExistence type="inferred from homology"/>